<keyword evidence="3" id="KW-1185">Reference proteome</keyword>
<reference evidence="2 3" key="1">
    <citation type="journal article" date="2013" name="Proc. Natl. Acad. Sci. U.S.A.">
        <title>The king cobra genome reveals dynamic gene evolution and adaptation in the snake venom system.</title>
        <authorList>
            <person name="Vonk F.J."/>
            <person name="Casewell N.R."/>
            <person name="Henkel C.V."/>
            <person name="Heimberg A.M."/>
            <person name="Jansen H.J."/>
            <person name="McCleary R.J."/>
            <person name="Kerkkamp H.M."/>
            <person name="Vos R.A."/>
            <person name="Guerreiro I."/>
            <person name="Calvete J.J."/>
            <person name="Wuster W."/>
            <person name="Woods A.E."/>
            <person name="Logan J.M."/>
            <person name="Harrison R.A."/>
            <person name="Castoe T.A."/>
            <person name="de Koning A.P."/>
            <person name="Pollock D.D."/>
            <person name="Yandell M."/>
            <person name="Calderon D."/>
            <person name="Renjifo C."/>
            <person name="Currier R.B."/>
            <person name="Salgado D."/>
            <person name="Pla D."/>
            <person name="Sanz L."/>
            <person name="Hyder A.S."/>
            <person name="Ribeiro J.M."/>
            <person name="Arntzen J.W."/>
            <person name="van den Thillart G.E."/>
            <person name="Boetzer M."/>
            <person name="Pirovano W."/>
            <person name="Dirks R.P."/>
            <person name="Spaink H.P."/>
            <person name="Duboule D."/>
            <person name="McGlinn E."/>
            <person name="Kini R.M."/>
            <person name="Richardson M.K."/>
        </authorList>
    </citation>
    <scope>NUCLEOTIDE SEQUENCE</scope>
    <source>
        <tissue evidence="2">Blood</tissue>
    </source>
</reference>
<evidence type="ECO:0000256" key="1">
    <source>
        <dbReference type="SAM" id="MobiDB-lite"/>
    </source>
</evidence>
<accession>V8N443</accession>
<feature type="compositionally biased region" description="Basic and acidic residues" evidence="1">
    <location>
        <begin position="197"/>
        <end position="238"/>
    </location>
</feature>
<dbReference type="AlphaFoldDB" id="V8N443"/>
<sequence length="238" mass="26068">MTKGHCNFAAGWDSGERGNLWRGNQMLRHLGTLLSACSGAKPPSWGYLTGVCHLFFPAALAPGASLHNNPGPMESHPRSKTKSNVSLLPSSSYDAVLPACPFLLQRKAENSSSHFFASPPPELGSTSIWKAAAPIPREEGRHYWVLGLSSEGGLSQRGPASSGSGSDPSLKWAWWVWGLSMPGNRAEAYSGNGRCSPRRETLWEKEGRKRDRETERETRKEGKGRKGEREKAIKKEGR</sequence>
<feature type="region of interest" description="Disordered" evidence="1">
    <location>
        <begin position="67"/>
        <end position="86"/>
    </location>
</feature>
<evidence type="ECO:0000313" key="3">
    <source>
        <dbReference type="Proteomes" id="UP000018936"/>
    </source>
</evidence>
<comment type="caution">
    <text evidence="2">The sequence shown here is derived from an EMBL/GenBank/DDBJ whole genome shotgun (WGS) entry which is preliminary data.</text>
</comment>
<dbReference type="Proteomes" id="UP000018936">
    <property type="component" value="Unassembled WGS sequence"/>
</dbReference>
<evidence type="ECO:0000313" key="2">
    <source>
        <dbReference type="EMBL" id="ETE57029.1"/>
    </source>
</evidence>
<feature type="region of interest" description="Disordered" evidence="1">
    <location>
        <begin position="186"/>
        <end position="238"/>
    </location>
</feature>
<gene>
    <name evidence="2" type="ORF">L345_17259</name>
</gene>
<name>V8N443_OPHHA</name>
<dbReference type="EMBL" id="AZIM01010324">
    <property type="protein sequence ID" value="ETE57029.1"/>
    <property type="molecule type" value="Genomic_DNA"/>
</dbReference>
<organism evidence="2 3">
    <name type="scientific">Ophiophagus hannah</name>
    <name type="common">King cobra</name>
    <name type="synonym">Naja hannah</name>
    <dbReference type="NCBI Taxonomy" id="8665"/>
    <lineage>
        <taxon>Eukaryota</taxon>
        <taxon>Metazoa</taxon>
        <taxon>Chordata</taxon>
        <taxon>Craniata</taxon>
        <taxon>Vertebrata</taxon>
        <taxon>Euteleostomi</taxon>
        <taxon>Lepidosauria</taxon>
        <taxon>Squamata</taxon>
        <taxon>Bifurcata</taxon>
        <taxon>Unidentata</taxon>
        <taxon>Episquamata</taxon>
        <taxon>Toxicofera</taxon>
        <taxon>Serpentes</taxon>
        <taxon>Colubroidea</taxon>
        <taxon>Elapidae</taxon>
        <taxon>Elapinae</taxon>
        <taxon>Ophiophagus</taxon>
    </lineage>
</organism>
<protein>
    <submittedName>
        <fullName evidence="2">Uncharacterized protein</fullName>
    </submittedName>
</protein>
<feature type="non-terminal residue" evidence="2">
    <location>
        <position position="1"/>
    </location>
</feature>
<proteinExistence type="predicted"/>